<keyword evidence="4" id="KW-0479">Metal-binding</keyword>
<keyword evidence="11" id="KW-1185">Reference proteome</keyword>
<dbReference type="GO" id="GO:0016874">
    <property type="term" value="F:ligase activity"/>
    <property type="evidence" value="ECO:0007669"/>
    <property type="project" value="UniProtKB-KW"/>
</dbReference>
<dbReference type="InterPro" id="IPR012309">
    <property type="entry name" value="DNA_ligase_ATP-dep_C"/>
</dbReference>
<accession>A0ABQ4TZT2</accession>
<feature type="domain" description="DNA ligase ATP-dependent C-terminal" evidence="9">
    <location>
        <begin position="43"/>
        <end position="141"/>
    </location>
</feature>
<dbReference type="SUPFAM" id="SSF50249">
    <property type="entry name" value="Nucleic acid-binding proteins"/>
    <property type="match status" value="1"/>
</dbReference>
<dbReference type="CDD" id="cd07972">
    <property type="entry name" value="OBF_DNA_ligase_Arch_LigB"/>
    <property type="match status" value="1"/>
</dbReference>
<sequence>MLKRLDSAYLPGRPKGPWWKWKREPHVVDAVMMYAQRGHGKRSSFYSDYTFGVWREAPEGGDELVPVGKAYHGFTDAELQKLDRYVRNHTTKRFGPVREVAHGPEAGLVLEIAFEGVQRSTRHKSGVAMRFPRVSRIRWDKPAAEADRIDVLDRILARGEGEIAPGKGLGDDS</sequence>
<dbReference type="PANTHER" id="PTHR45674:SF13">
    <property type="entry name" value="DNA LIGASE-RELATED"/>
    <property type="match status" value="1"/>
</dbReference>
<evidence type="ECO:0000313" key="11">
    <source>
        <dbReference type="Proteomes" id="UP001055057"/>
    </source>
</evidence>
<dbReference type="EC" id="6.5.1.1" evidence="1"/>
<proteinExistence type="predicted"/>
<evidence type="ECO:0000256" key="3">
    <source>
        <dbReference type="ARBA" id="ARBA00022618"/>
    </source>
</evidence>
<evidence type="ECO:0000256" key="8">
    <source>
        <dbReference type="ARBA" id="ARBA00023306"/>
    </source>
</evidence>
<dbReference type="Pfam" id="PF04679">
    <property type="entry name" value="DNA_ligase_A_C"/>
    <property type="match status" value="1"/>
</dbReference>
<organism evidence="10 11">
    <name type="scientific">Methylobacterium trifolii</name>
    <dbReference type="NCBI Taxonomy" id="1003092"/>
    <lineage>
        <taxon>Bacteria</taxon>
        <taxon>Pseudomonadati</taxon>
        <taxon>Pseudomonadota</taxon>
        <taxon>Alphaproteobacteria</taxon>
        <taxon>Hyphomicrobiales</taxon>
        <taxon>Methylobacteriaceae</taxon>
        <taxon>Methylobacterium</taxon>
    </lineage>
</organism>
<keyword evidence="7" id="KW-0234">DNA repair</keyword>
<dbReference type="InterPro" id="IPR012340">
    <property type="entry name" value="NA-bd_OB-fold"/>
</dbReference>
<evidence type="ECO:0000256" key="7">
    <source>
        <dbReference type="ARBA" id="ARBA00023204"/>
    </source>
</evidence>
<dbReference type="InterPro" id="IPR050191">
    <property type="entry name" value="ATP-dep_DNA_ligase"/>
</dbReference>
<comment type="caution">
    <text evidence="10">The sequence shown here is derived from an EMBL/GenBank/DDBJ whole genome shotgun (WGS) entry which is preliminary data.</text>
</comment>
<keyword evidence="3" id="KW-0132">Cell division</keyword>
<reference evidence="10" key="2">
    <citation type="submission" date="2021-08" db="EMBL/GenBank/DDBJ databases">
        <authorList>
            <person name="Tani A."/>
            <person name="Ola A."/>
            <person name="Ogura Y."/>
            <person name="Katsura K."/>
            <person name="Hayashi T."/>
        </authorList>
    </citation>
    <scope>NUCLEOTIDE SEQUENCE</scope>
    <source>
        <strain evidence="10">DSM 23632</strain>
    </source>
</reference>
<dbReference type="Gene3D" id="2.40.50.140">
    <property type="entry name" value="Nucleic acid-binding proteins"/>
    <property type="match status" value="1"/>
</dbReference>
<keyword evidence="5" id="KW-0227">DNA damage</keyword>
<evidence type="ECO:0000313" key="10">
    <source>
        <dbReference type="EMBL" id="GJE60706.1"/>
    </source>
</evidence>
<gene>
    <name evidence="10" type="primary">ligB</name>
    <name evidence="10" type="ORF">MPOCJGCO_2820</name>
</gene>
<dbReference type="EMBL" id="BPRB01000159">
    <property type="protein sequence ID" value="GJE60706.1"/>
    <property type="molecule type" value="Genomic_DNA"/>
</dbReference>
<evidence type="ECO:0000256" key="2">
    <source>
        <dbReference type="ARBA" id="ARBA00022598"/>
    </source>
</evidence>
<evidence type="ECO:0000256" key="5">
    <source>
        <dbReference type="ARBA" id="ARBA00022763"/>
    </source>
</evidence>
<keyword evidence="8" id="KW-0131">Cell cycle</keyword>
<reference evidence="10" key="1">
    <citation type="journal article" date="2021" name="Front. Microbiol.">
        <title>Comprehensive Comparative Genomics and Phenotyping of Methylobacterium Species.</title>
        <authorList>
            <person name="Alessa O."/>
            <person name="Ogura Y."/>
            <person name="Fujitani Y."/>
            <person name="Takami H."/>
            <person name="Hayashi T."/>
            <person name="Sahin N."/>
            <person name="Tani A."/>
        </authorList>
    </citation>
    <scope>NUCLEOTIDE SEQUENCE</scope>
    <source>
        <strain evidence="10">DSM 23632</strain>
    </source>
</reference>
<keyword evidence="6" id="KW-0233">DNA recombination</keyword>
<evidence type="ECO:0000256" key="1">
    <source>
        <dbReference type="ARBA" id="ARBA00012727"/>
    </source>
</evidence>
<dbReference type="PANTHER" id="PTHR45674">
    <property type="entry name" value="DNA LIGASE 1/3 FAMILY MEMBER"/>
    <property type="match status" value="1"/>
</dbReference>
<protein>
    <recommendedName>
        <fullName evidence="1">DNA ligase (ATP)</fullName>
        <ecNumber evidence="1">6.5.1.1</ecNumber>
    </recommendedName>
</protein>
<evidence type="ECO:0000256" key="6">
    <source>
        <dbReference type="ARBA" id="ARBA00023172"/>
    </source>
</evidence>
<name>A0ABQ4TZT2_9HYPH</name>
<dbReference type="Proteomes" id="UP001055057">
    <property type="component" value="Unassembled WGS sequence"/>
</dbReference>
<evidence type="ECO:0000256" key="4">
    <source>
        <dbReference type="ARBA" id="ARBA00022723"/>
    </source>
</evidence>
<keyword evidence="2 10" id="KW-0436">Ligase</keyword>
<evidence type="ECO:0000259" key="9">
    <source>
        <dbReference type="Pfam" id="PF04679"/>
    </source>
</evidence>